<evidence type="ECO:0000256" key="2">
    <source>
        <dbReference type="SAM" id="Phobius"/>
    </source>
</evidence>
<dbReference type="Proteomes" id="UP000326565">
    <property type="component" value="Unassembled WGS sequence"/>
</dbReference>
<protein>
    <submittedName>
        <fullName evidence="3">Uncharacterized protein</fullName>
    </submittedName>
</protein>
<proteinExistence type="predicted"/>
<reference evidence="3 4" key="1">
    <citation type="submission" date="2019-04" db="EMBL/GenBank/DDBJ databases">
        <title>Friends and foes A comparative genomics study of 23 Aspergillus species from section Flavi.</title>
        <authorList>
            <consortium name="DOE Joint Genome Institute"/>
            <person name="Kjaerbolling I."/>
            <person name="Vesth T."/>
            <person name="Frisvad J.C."/>
            <person name="Nybo J.L."/>
            <person name="Theobald S."/>
            <person name="Kildgaard S."/>
            <person name="Isbrandt T."/>
            <person name="Kuo A."/>
            <person name="Sato A."/>
            <person name="Lyhne E.K."/>
            <person name="Kogle M.E."/>
            <person name="Wiebenga A."/>
            <person name="Kun R.S."/>
            <person name="Lubbers R.J."/>
            <person name="Makela M.R."/>
            <person name="Barry K."/>
            <person name="Chovatia M."/>
            <person name="Clum A."/>
            <person name="Daum C."/>
            <person name="Haridas S."/>
            <person name="He G."/>
            <person name="LaButti K."/>
            <person name="Lipzen A."/>
            <person name="Mondo S."/>
            <person name="Riley R."/>
            <person name="Salamov A."/>
            <person name="Simmons B.A."/>
            <person name="Magnuson J.K."/>
            <person name="Henrissat B."/>
            <person name="Mortensen U.H."/>
            <person name="Larsen T.O."/>
            <person name="Devries R.P."/>
            <person name="Grigoriev I.V."/>
            <person name="Machida M."/>
            <person name="Baker S.E."/>
            <person name="Andersen M.R."/>
        </authorList>
    </citation>
    <scope>NUCLEOTIDE SEQUENCE [LARGE SCALE GENOMIC DNA]</scope>
    <source>
        <strain evidence="3 4">CBS 151.66</strain>
    </source>
</reference>
<dbReference type="OrthoDB" id="3544487at2759"/>
<organism evidence="3 4">
    <name type="scientific">Aspergillus leporis</name>
    <dbReference type="NCBI Taxonomy" id="41062"/>
    <lineage>
        <taxon>Eukaryota</taxon>
        <taxon>Fungi</taxon>
        <taxon>Dikarya</taxon>
        <taxon>Ascomycota</taxon>
        <taxon>Pezizomycotina</taxon>
        <taxon>Eurotiomycetes</taxon>
        <taxon>Eurotiomycetidae</taxon>
        <taxon>Eurotiales</taxon>
        <taxon>Aspergillaceae</taxon>
        <taxon>Aspergillus</taxon>
        <taxon>Aspergillus subgen. Circumdati</taxon>
    </lineage>
</organism>
<evidence type="ECO:0000313" key="4">
    <source>
        <dbReference type="Proteomes" id="UP000326565"/>
    </source>
</evidence>
<evidence type="ECO:0000313" key="3">
    <source>
        <dbReference type="EMBL" id="KAB8079452.1"/>
    </source>
</evidence>
<name>A0A5N5XIZ9_9EURO</name>
<gene>
    <name evidence="3" type="ORF">BDV29DRAFT_187139</name>
</gene>
<feature type="compositionally biased region" description="Low complexity" evidence="1">
    <location>
        <begin position="27"/>
        <end position="40"/>
    </location>
</feature>
<feature type="region of interest" description="Disordered" evidence="1">
    <location>
        <begin position="1"/>
        <end position="64"/>
    </location>
</feature>
<feature type="transmembrane region" description="Helical" evidence="2">
    <location>
        <begin position="205"/>
        <end position="224"/>
    </location>
</feature>
<dbReference type="AlphaFoldDB" id="A0A5N5XIZ9"/>
<accession>A0A5N5XIZ9</accession>
<feature type="compositionally biased region" description="Acidic residues" evidence="1">
    <location>
        <begin position="41"/>
        <end position="51"/>
    </location>
</feature>
<dbReference type="InterPro" id="IPR021842">
    <property type="entry name" value="DUF3435"/>
</dbReference>
<keyword evidence="2" id="KW-1133">Transmembrane helix</keyword>
<keyword evidence="2" id="KW-0812">Transmembrane</keyword>
<sequence length="508" mass="59094">MVPRFRPVGPDNKSESDVRSNVTEIFSDNGSGSESNSDMELNSDDSDDDKDPNDNSIDDKGQLPPEDYLAEAESLDISQLQQQYCWHISIDLVQHWQWISDSDKTCGKNKQYYLGIGHNNLLKLFWKWWHLILKQEVVLLDLNKDTIIKIYNVSHQSHTHFTIIIVTEQKELELTQQLKQNMYIKNNTKFVHMLLTTTMMTFDYGWLWIQLLFFCQLAAITVSYPKGGRLKLFIFLKLKCIMKFLNRNKFKILVIIFDPTLVLGLCICLLGMLFHIKGFKIISTTWLVQDCSENLYNLQAVWEAMGYQITLEKAKAFNSSEEITNTLQNIMLQHADICIISIDSDQPYKLSTEESKLLNKLPEICAWQERDWTVEAKQRYNKSVCELCNKKQQQQNWWIQENLEWYKNKQPIINLELQLAGKLVDTKIMESLEHKGFMFPQHLISASDNDNSGPPAKQQQDSGDNKIEIVLHQAIKSICLLCVRDLKLPWAKWMAKHAIPGSLIRHFL</sequence>
<dbReference type="EMBL" id="ML732150">
    <property type="protein sequence ID" value="KAB8079452.1"/>
    <property type="molecule type" value="Genomic_DNA"/>
</dbReference>
<keyword evidence="4" id="KW-1185">Reference proteome</keyword>
<dbReference type="Pfam" id="PF11917">
    <property type="entry name" value="DUF3435"/>
    <property type="match status" value="2"/>
</dbReference>
<keyword evidence="2" id="KW-0472">Membrane</keyword>
<feature type="transmembrane region" description="Helical" evidence="2">
    <location>
        <begin position="252"/>
        <end position="274"/>
    </location>
</feature>
<evidence type="ECO:0000256" key="1">
    <source>
        <dbReference type="SAM" id="MobiDB-lite"/>
    </source>
</evidence>